<dbReference type="InterPro" id="IPR004527">
    <property type="entry name" value="Glu-tRNA-ligase_bac/mito"/>
</dbReference>
<feature type="domain" description="Glutamyl/glutaminyl-tRNA synthetase class Ib catalytic" evidence="12">
    <location>
        <begin position="4"/>
        <end position="287"/>
    </location>
</feature>
<evidence type="ECO:0000256" key="4">
    <source>
        <dbReference type="ARBA" id="ARBA00022598"/>
    </source>
</evidence>
<evidence type="ECO:0000256" key="3">
    <source>
        <dbReference type="ARBA" id="ARBA00012835"/>
    </source>
</evidence>
<dbReference type="InterPro" id="IPR020058">
    <property type="entry name" value="Glu/Gln-tRNA-synth_Ib_cat-dom"/>
</dbReference>
<dbReference type="HAMAP" id="MF_00022">
    <property type="entry name" value="Glu_tRNA_synth_type1"/>
    <property type="match status" value="1"/>
</dbReference>
<dbReference type="Pfam" id="PF19269">
    <property type="entry name" value="Anticodon_2"/>
    <property type="match status" value="1"/>
</dbReference>
<dbReference type="Proteomes" id="UP000027195">
    <property type="component" value="Unassembled WGS sequence"/>
</dbReference>
<dbReference type="GO" id="GO:0004818">
    <property type="term" value="F:glutamate-tRNA ligase activity"/>
    <property type="evidence" value="ECO:0007669"/>
    <property type="project" value="UniProtKB-EC"/>
</dbReference>
<protein>
    <recommendedName>
        <fullName evidence="10">Glutamate--tRNA ligase, mitochondrial</fullName>
        <ecNumber evidence="3">6.1.1.17</ecNumber>
    </recommendedName>
    <alternativeName>
        <fullName evidence="9">Glutamyl-tRNA synthetase</fullName>
    </alternativeName>
</protein>
<dbReference type="GO" id="GO:0005739">
    <property type="term" value="C:mitochondrion"/>
    <property type="evidence" value="ECO:0007669"/>
    <property type="project" value="UniProtKB-SubCell"/>
</dbReference>
<gene>
    <name evidence="14" type="ORF">BOTBODRAFT_155590</name>
</gene>
<dbReference type="CDD" id="cd00808">
    <property type="entry name" value="GluRS_core"/>
    <property type="match status" value="1"/>
</dbReference>
<dbReference type="GO" id="GO:0005524">
    <property type="term" value="F:ATP binding"/>
    <property type="evidence" value="ECO:0007669"/>
    <property type="project" value="UniProtKB-KW"/>
</dbReference>
<name>A0A067MPR2_BOTB1</name>
<dbReference type="SUPFAM" id="SSF52374">
    <property type="entry name" value="Nucleotidylyl transferase"/>
    <property type="match status" value="1"/>
</dbReference>
<dbReference type="SUPFAM" id="SSF48163">
    <property type="entry name" value="An anticodon-binding domain of class I aminoacyl-tRNA synthetases"/>
    <property type="match status" value="1"/>
</dbReference>
<accession>A0A067MPR2</accession>
<evidence type="ECO:0000256" key="6">
    <source>
        <dbReference type="ARBA" id="ARBA00022840"/>
    </source>
</evidence>
<dbReference type="STRING" id="930990.A0A067MPR2"/>
<keyword evidence="7 11" id="KW-0648">Protein biosynthesis</keyword>
<evidence type="ECO:0000256" key="2">
    <source>
        <dbReference type="ARBA" id="ARBA00007894"/>
    </source>
</evidence>
<evidence type="ECO:0000259" key="12">
    <source>
        <dbReference type="Pfam" id="PF00749"/>
    </source>
</evidence>
<dbReference type="GO" id="GO:0008270">
    <property type="term" value="F:zinc ion binding"/>
    <property type="evidence" value="ECO:0007669"/>
    <property type="project" value="InterPro"/>
</dbReference>
<dbReference type="FunCoup" id="A0A067MPR2">
    <property type="interactions" value="416"/>
</dbReference>
<dbReference type="HOGENOM" id="CLU_015768_6_3_1"/>
<comment type="similarity">
    <text evidence="2">Belongs to the class-I aminoacyl-tRNA synthetase family. Glutamate--tRNA ligase type 1 subfamily.</text>
</comment>
<proteinExistence type="inferred from homology"/>
<organism evidence="14 15">
    <name type="scientific">Botryobasidium botryosum (strain FD-172 SS1)</name>
    <dbReference type="NCBI Taxonomy" id="930990"/>
    <lineage>
        <taxon>Eukaryota</taxon>
        <taxon>Fungi</taxon>
        <taxon>Dikarya</taxon>
        <taxon>Basidiomycota</taxon>
        <taxon>Agaricomycotina</taxon>
        <taxon>Agaricomycetes</taxon>
        <taxon>Cantharellales</taxon>
        <taxon>Botryobasidiaceae</taxon>
        <taxon>Botryobasidium</taxon>
    </lineage>
</organism>
<dbReference type="Gene3D" id="3.40.50.620">
    <property type="entry name" value="HUPs"/>
    <property type="match status" value="1"/>
</dbReference>
<keyword evidence="4 11" id="KW-0436">Ligase</keyword>
<evidence type="ECO:0000313" key="15">
    <source>
        <dbReference type="Proteomes" id="UP000027195"/>
    </source>
</evidence>
<evidence type="ECO:0000256" key="10">
    <source>
        <dbReference type="ARBA" id="ARBA00072917"/>
    </source>
</evidence>
<dbReference type="Gene3D" id="1.10.10.350">
    <property type="match status" value="1"/>
</dbReference>
<dbReference type="OrthoDB" id="428822at2759"/>
<keyword evidence="8 11" id="KW-0030">Aminoacyl-tRNA synthetase</keyword>
<dbReference type="Pfam" id="PF00749">
    <property type="entry name" value="tRNA-synt_1c"/>
    <property type="match status" value="1"/>
</dbReference>
<dbReference type="EMBL" id="KL198023">
    <property type="protein sequence ID" value="KDQ17559.1"/>
    <property type="molecule type" value="Genomic_DNA"/>
</dbReference>
<dbReference type="InParanoid" id="A0A067MPR2"/>
<dbReference type="InterPro" id="IPR049940">
    <property type="entry name" value="GluQ/Sye"/>
</dbReference>
<dbReference type="FunFam" id="3.40.50.620:FF:000045">
    <property type="entry name" value="Glutamate--tRNA ligase, mitochondrial"/>
    <property type="match status" value="1"/>
</dbReference>
<feature type="domain" description="Aminoacyl-tRNA synthetase class I anticodon-binding" evidence="13">
    <location>
        <begin position="371"/>
        <end position="504"/>
    </location>
</feature>
<evidence type="ECO:0000259" key="13">
    <source>
        <dbReference type="Pfam" id="PF19269"/>
    </source>
</evidence>
<evidence type="ECO:0000256" key="11">
    <source>
        <dbReference type="RuleBase" id="RU363037"/>
    </source>
</evidence>
<dbReference type="PANTHER" id="PTHR43311:SF2">
    <property type="entry name" value="GLUTAMATE--TRNA LIGASE, MITOCHONDRIAL-RELATED"/>
    <property type="match status" value="1"/>
</dbReference>
<evidence type="ECO:0000256" key="9">
    <source>
        <dbReference type="ARBA" id="ARBA00030865"/>
    </source>
</evidence>
<dbReference type="EC" id="6.1.1.17" evidence="3"/>
<dbReference type="InterPro" id="IPR045462">
    <property type="entry name" value="aa-tRNA-synth_I_cd-bd"/>
</dbReference>
<evidence type="ECO:0000256" key="8">
    <source>
        <dbReference type="ARBA" id="ARBA00023146"/>
    </source>
</evidence>
<dbReference type="InterPro" id="IPR000924">
    <property type="entry name" value="Glu/Gln-tRNA-synth"/>
</dbReference>
<dbReference type="InterPro" id="IPR001412">
    <property type="entry name" value="aa-tRNA-synth_I_CS"/>
</dbReference>
<dbReference type="InterPro" id="IPR020751">
    <property type="entry name" value="aa-tRNA-synth_I_codon-bd_sub2"/>
</dbReference>
<sequence length="516" mass="56908">MALLRFAPSPTGALHLGGLRTALFNHVMARKLGGKWILRIEDTDQSRLVPGSVDNIRAGLEWAGLNYDYGPGAGGPSGPYFQSERLDLYRKYSNKLLDSGHAYRCFCCPSRLTATREKLLKAGSNATYDRACLKLTDEEVTRRVRAGERFVVRLNHGNNNQISASNDIIFGRLRDAHASLPTDPILVKSDLFPTYHLASVVDDHEMGVTHVLRGEEWLPSLPLHLDLYGALGLNPPTFAHLPLLLNPDGSKMSKRHGDVRVSDFIGKGWEPEAVVNWLAIAGWGRQSTSAPSPDNSSSGSLKPKLDVVTMNELIDEFELTSLTQRRTILDPGKLAFLNRQHLMLKTSAPGDLEALTTRAEVFVKQAYPDSPYANSGYIKRVLLTLSDRLNTLNELPAAAPYFFKPPDLTSPEAIALKQTVSGDKYRLALENTLAELLALSDTDLCTESLKATLHHVQSRLGFRMKEIMNPLRHALTGVKAGPGVGDIVAVLGHRRTVKRLVHALQVDRLSAIEIRI</sequence>
<dbReference type="InterPro" id="IPR014729">
    <property type="entry name" value="Rossmann-like_a/b/a_fold"/>
</dbReference>
<dbReference type="PROSITE" id="PS00178">
    <property type="entry name" value="AA_TRNA_LIGASE_I"/>
    <property type="match status" value="1"/>
</dbReference>
<evidence type="ECO:0000256" key="1">
    <source>
        <dbReference type="ARBA" id="ARBA00004173"/>
    </source>
</evidence>
<dbReference type="GO" id="GO:0006424">
    <property type="term" value="P:glutamyl-tRNA aminoacylation"/>
    <property type="evidence" value="ECO:0007669"/>
    <property type="project" value="InterPro"/>
</dbReference>
<dbReference type="GO" id="GO:0000049">
    <property type="term" value="F:tRNA binding"/>
    <property type="evidence" value="ECO:0007669"/>
    <property type="project" value="InterPro"/>
</dbReference>
<dbReference type="AlphaFoldDB" id="A0A067MPR2"/>
<dbReference type="NCBIfam" id="TIGR00464">
    <property type="entry name" value="gltX_bact"/>
    <property type="match status" value="1"/>
</dbReference>
<evidence type="ECO:0000256" key="5">
    <source>
        <dbReference type="ARBA" id="ARBA00022741"/>
    </source>
</evidence>
<keyword evidence="5 11" id="KW-0547">Nucleotide-binding</keyword>
<dbReference type="PANTHER" id="PTHR43311">
    <property type="entry name" value="GLUTAMATE--TRNA LIGASE"/>
    <property type="match status" value="1"/>
</dbReference>
<keyword evidence="6 11" id="KW-0067">ATP-binding</keyword>
<dbReference type="InterPro" id="IPR033910">
    <property type="entry name" value="GluRS_core"/>
</dbReference>
<dbReference type="PRINTS" id="PR00987">
    <property type="entry name" value="TRNASYNTHGLU"/>
</dbReference>
<dbReference type="InterPro" id="IPR008925">
    <property type="entry name" value="aa_tRNA-synth_I_cd-bd_sf"/>
</dbReference>
<evidence type="ECO:0000313" key="14">
    <source>
        <dbReference type="EMBL" id="KDQ17559.1"/>
    </source>
</evidence>
<evidence type="ECO:0000256" key="7">
    <source>
        <dbReference type="ARBA" id="ARBA00022917"/>
    </source>
</evidence>
<keyword evidence="15" id="KW-1185">Reference proteome</keyword>
<reference evidence="15" key="1">
    <citation type="journal article" date="2014" name="Proc. Natl. Acad. Sci. U.S.A.">
        <title>Extensive sampling of basidiomycete genomes demonstrates inadequacy of the white-rot/brown-rot paradigm for wood decay fungi.</title>
        <authorList>
            <person name="Riley R."/>
            <person name="Salamov A.A."/>
            <person name="Brown D.W."/>
            <person name="Nagy L.G."/>
            <person name="Floudas D."/>
            <person name="Held B.W."/>
            <person name="Levasseur A."/>
            <person name="Lombard V."/>
            <person name="Morin E."/>
            <person name="Otillar R."/>
            <person name="Lindquist E.A."/>
            <person name="Sun H."/>
            <person name="LaButti K.M."/>
            <person name="Schmutz J."/>
            <person name="Jabbour D."/>
            <person name="Luo H."/>
            <person name="Baker S.E."/>
            <person name="Pisabarro A.G."/>
            <person name="Walton J.D."/>
            <person name="Blanchette R.A."/>
            <person name="Henrissat B."/>
            <person name="Martin F."/>
            <person name="Cullen D."/>
            <person name="Hibbett D.S."/>
            <person name="Grigoriev I.V."/>
        </authorList>
    </citation>
    <scope>NUCLEOTIDE SEQUENCE [LARGE SCALE GENOMIC DNA]</scope>
    <source>
        <strain evidence="15">FD-172 SS1</strain>
    </source>
</reference>
<comment type="subcellular location">
    <subcellularLocation>
        <location evidence="1">Mitochondrion</location>
    </subcellularLocation>
</comment>